<dbReference type="EMBL" id="JAGXEW010000024">
    <property type="protein sequence ID" value="KAK1158586.1"/>
    <property type="molecule type" value="Genomic_DNA"/>
</dbReference>
<proteinExistence type="predicted"/>
<sequence>MTSYLYQEVELSKRHEEILGQRTALLQQMENLIEGQQKEKKNRTAVSEAAHDRNTALLKDLEAIEERLHARACILPNPNVVSIETQYWASVEEHIPQWEQFLLGKAQSPQGRNQRAGKRFQKCTSQDKQKTKSSDLPPSRSSSKSVSRSSTPRAKLRS</sequence>
<evidence type="ECO:0000256" key="1">
    <source>
        <dbReference type="SAM" id="MobiDB-lite"/>
    </source>
</evidence>
<keyword evidence="3" id="KW-1185">Reference proteome</keyword>
<dbReference type="InterPro" id="IPR028006">
    <property type="entry name" value="CEP15-like"/>
</dbReference>
<organism evidence="2 3">
    <name type="scientific">Acipenser oxyrinchus oxyrinchus</name>
    <dbReference type="NCBI Taxonomy" id="40147"/>
    <lineage>
        <taxon>Eukaryota</taxon>
        <taxon>Metazoa</taxon>
        <taxon>Chordata</taxon>
        <taxon>Craniata</taxon>
        <taxon>Vertebrata</taxon>
        <taxon>Euteleostomi</taxon>
        <taxon>Actinopterygii</taxon>
        <taxon>Chondrostei</taxon>
        <taxon>Acipenseriformes</taxon>
        <taxon>Acipenseridae</taxon>
        <taxon>Acipenser</taxon>
    </lineage>
</organism>
<dbReference type="Pfam" id="PF15134">
    <property type="entry name" value="CEP15-like"/>
    <property type="match status" value="1"/>
</dbReference>
<accession>A0AAD8CXR6</accession>
<evidence type="ECO:0000313" key="2">
    <source>
        <dbReference type="EMBL" id="KAK1158586.1"/>
    </source>
</evidence>
<name>A0AAD8CXR6_ACIOX</name>
<evidence type="ECO:0000313" key="3">
    <source>
        <dbReference type="Proteomes" id="UP001230051"/>
    </source>
</evidence>
<gene>
    <name evidence="2" type="ORF">AOXY_G23563</name>
</gene>
<reference evidence="2" key="1">
    <citation type="submission" date="2022-02" db="EMBL/GenBank/DDBJ databases">
        <title>Atlantic sturgeon de novo genome assembly.</title>
        <authorList>
            <person name="Stock M."/>
            <person name="Klopp C."/>
            <person name="Guiguen Y."/>
            <person name="Cabau C."/>
            <person name="Parinello H."/>
            <person name="Santidrian Yebra-Pimentel E."/>
            <person name="Kuhl H."/>
            <person name="Dirks R.P."/>
            <person name="Guessner J."/>
            <person name="Wuertz S."/>
            <person name="Du K."/>
            <person name="Schartl M."/>
        </authorList>
    </citation>
    <scope>NUCLEOTIDE SEQUENCE</scope>
    <source>
        <strain evidence="2">STURGEONOMICS-FGT-2020</strain>
        <tissue evidence="2">Whole blood</tissue>
    </source>
</reference>
<dbReference type="PANTHER" id="PTHR14286">
    <property type="entry name" value="GENE, 49355-RELATED"/>
    <property type="match status" value="1"/>
</dbReference>
<dbReference type="PANTHER" id="PTHR14286:SF2">
    <property type="entry name" value="CENTROSOMAL PROTEIN 15 KDA"/>
    <property type="match status" value="1"/>
</dbReference>
<dbReference type="AlphaFoldDB" id="A0AAD8CXR6"/>
<protein>
    <submittedName>
        <fullName evidence="2">Uncharacterized protein</fullName>
    </submittedName>
</protein>
<comment type="caution">
    <text evidence="2">The sequence shown here is derived from an EMBL/GenBank/DDBJ whole genome shotgun (WGS) entry which is preliminary data.</text>
</comment>
<dbReference type="Proteomes" id="UP001230051">
    <property type="component" value="Unassembled WGS sequence"/>
</dbReference>
<feature type="compositionally biased region" description="Low complexity" evidence="1">
    <location>
        <begin position="134"/>
        <end position="158"/>
    </location>
</feature>
<feature type="region of interest" description="Disordered" evidence="1">
    <location>
        <begin position="106"/>
        <end position="158"/>
    </location>
</feature>